<evidence type="ECO:0000256" key="6">
    <source>
        <dbReference type="ARBA" id="ARBA00022683"/>
    </source>
</evidence>
<dbReference type="InterPro" id="IPR051351">
    <property type="entry name" value="Ascorbate-PTS_EIIA_comp"/>
</dbReference>
<accession>A0A6N8U4Z6</accession>
<evidence type="ECO:0000256" key="8">
    <source>
        <dbReference type="ARBA" id="ARBA00037387"/>
    </source>
</evidence>
<evidence type="ECO:0000259" key="11">
    <source>
        <dbReference type="PROSITE" id="PS51094"/>
    </source>
</evidence>
<evidence type="ECO:0000256" key="3">
    <source>
        <dbReference type="ARBA" id="ARBA00022490"/>
    </source>
</evidence>
<evidence type="ECO:0000256" key="4">
    <source>
        <dbReference type="ARBA" id="ARBA00022553"/>
    </source>
</evidence>
<dbReference type="GO" id="GO:0009401">
    <property type="term" value="P:phosphoenolpyruvate-dependent sugar phosphotransferase system"/>
    <property type="evidence" value="ECO:0007669"/>
    <property type="project" value="UniProtKB-KW"/>
</dbReference>
<dbReference type="GO" id="GO:0016301">
    <property type="term" value="F:kinase activity"/>
    <property type="evidence" value="ECO:0007669"/>
    <property type="project" value="UniProtKB-KW"/>
</dbReference>
<comment type="function">
    <text evidence="8">The phosphoenolpyruvate-dependent sugar phosphotransferase system (sugar PTS), a major carbohydrate active transport system, catalyzes the phosphorylation of incoming sugar substrates concomitantly with their translocation across the cell membrane. The enzyme II UlaABC PTS system is involved in ascorbate transport.</text>
</comment>
<keyword evidence="7" id="KW-0418">Kinase</keyword>
<evidence type="ECO:0000313" key="13">
    <source>
        <dbReference type="Proteomes" id="UP000434036"/>
    </source>
</evidence>
<keyword evidence="13" id="KW-1185">Reference proteome</keyword>
<dbReference type="Pfam" id="PF00359">
    <property type="entry name" value="PTS_EIIA_2"/>
    <property type="match status" value="1"/>
</dbReference>
<name>A0A6N8U4Z6_9FIRM</name>
<dbReference type="PANTHER" id="PTHR36203:SF1">
    <property type="entry name" value="ASCORBATE-SPECIFIC PTS SYSTEM EIIA COMPONENT"/>
    <property type="match status" value="1"/>
</dbReference>
<dbReference type="AlphaFoldDB" id="A0A6N8U4Z6"/>
<organism evidence="12 13">
    <name type="scientific">Copranaerobaculum intestinale</name>
    <dbReference type="NCBI Taxonomy" id="2692629"/>
    <lineage>
        <taxon>Bacteria</taxon>
        <taxon>Bacillati</taxon>
        <taxon>Bacillota</taxon>
        <taxon>Erysipelotrichia</taxon>
        <taxon>Erysipelotrichales</taxon>
        <taxon>Erysipelotrichaceae</taxon>
        <taxon>Copranaerobaculum</taxon>
    </lineage>
</organism>
<comment type="caution">
    <text evidence="12">The sequence shown here is derived from an EMBL/GenBank/DDBJ whole genome shotgun (WGS) entry which is preliminary data.</text>
</comment>
<evidence type="ECO:0000256" key="7">
    <source>
        <dbReference type="ARBA" id="ARBA00022777"/>
    </source>
</evidence>
<keyword evidence="2" id="KW-0813">Transport</keyword>
<dbReference type="PANTHER" id="PTHR36203">
    <property type="entry name" value="ASCORBATE-SPECIFIC PTS SYSTEM EIIA COMPONENT"/>
    <property type="match status" value="1"/>
</dbReference>
<dbReference type="Proteomes" id="UP000434036">
    <property type="component" value="Unassembled WGS sequence"/>
</dbReference>
<reference evidence="12 13" key="2">
    <citation type="submission" date="2020-01" db="EMBL/GenBank/DDBJ databases">
        <title>Clostridiaceae sp. nov. isolated from the gut of human by culturomics.</title>
        <authorList>
            <person name="Chang Y."/>
        </authorList>
    </citation>
    <scope>NUCLEOTIDE SEQUENCE [LARGE SCALE GENOMIC DNA]</scope>
    <source>
        <strain evidence="12 13">DONG20-135</strain>
    </source>
</reference>
<reference evidence="12 13" key="1">
    <citation type="submission" date="2019-12" db="EMBL/GenBank/DDBJ databases">
        <authorList>
            <person name="Yang R."/>
        </authorList>
    </citation>
    <scope>NUCLEOTIDE SEQUENCE [LARGE SCALE GENOMIC DNA]</scope>
    <source>
        <strain evidence="12 13">DONG20-135</strain>
    </source>
</reference>
<dbReference type="Gene3D" id="3.40.930.10">
    <property type="entry name" value="Mannitol-specific EII, Chain A"/>
    <property type="match status" value="1"/>
</dbReference>
<evidence type="ECO:0000256" key="10">
    <source>
        <dbReference type="ARBA" id="ARBA00042072"/>
    </source>
</evidence>
<dbReference type="RefSeq" id="WP_160624448.1">
    <property type="nucleotide sequence ID" value="NZ_WUUQ01000001.1"/>
</dbReference>
<comment type="subcellular location">
    <subcellularLocation>
        <location evidence="1">Cytoplasm</location>
    </subcellularLocation>
</comment>
<evidence type="ECO:0000256" key="1">
    <source>
        <dbReference type="ARBA" id="ARBA00004496"/>
    </source>
</evidence>
<dbReference type="SUPFAM" id="SSF55804">
    <property type="entry name" value="Phoshotransferase/anion transport protein"/>
    <property type="match status" value="1"/>
</dbReference>
<dbReference type="InterPro" id="IPR002178">
    <property type="entry name" value="PTS_EIIA_type-2_dom"/>
</dbReference>
<keyword evidence="6" id="KW-0598">Phosphotransferase system</keyword>
<keyword evidence="3" id="KW-0963">Cytoplasm</keyword>
<dbReference type="InterPro" id="IPR016152">
    <property type="entry name" value="PTrfase/Anion_transptr"/>
</dbReference>
<keyword evidence="4" id="KW-0597">Phosphoprotein</keyword>
<gene>
    <name evidence="12" type="ORF">GSF08_03605</name>
</gene>
<evidence type="ECO:0000313" key="12">
    <source>
        <dbReference type="EMBL" id="MXQ73020.1"/>
    </source>
</evidence>
<evidence type="ECO:0000256" key="9">
    <source>
        <dbReference type="ARBA" id="ARBA00041175"/>
    </source>
</evidence>
<dbReference type="PROSITE" id="PS51094">
    <property type="entry name" value="PTS_EIIA_TYPE_2"/>
    <property type="match status" value="1"/>
</dbReference>
<keyword evidence="5" id="KW-0808">Transferase</keyword>
<dbReference type="EMBL" id="WUUQ01000001">
    <property type="protein sequence ID" value="MXQ73020.1"/>
    <property type="molecule type" value="Genomic_DNA"/>
</dbReference>
<dbReference type="GO" id="GO:0005737">
    <property type="term" value="C:cytoplasm"/>
    <property type="evidence" value="ECO:0007669"/>
    <property type="project" value="UniProtKB-SubCell"/>
</dbReference>
<dbReference type="CDD" id="cd00211">
    <property type="entry name" value="PTS_IIA_fru"/>
    <property type="match status" value="1"/>
</dbReference>
<proteinExistence type="predicted"/>
<feature type="domain" description="PTS EIIA type-2" evidence="11">
    <location>
        <begin position="4"/>
        <end position="145"/>
    </location>
</feature>
<sequence length="145" mass="16093">MEGIVLNEKNVRLNVKAETWEEAIRIGGQLLVDNGCAKPSYVDGIIRSVKEYGPYIIISKGFAIPHTRPEDGAVKIGFSLITLDKPVYFDGDEEPVKVMICFAATDSKTHLDILKMIVEFVEKGYIEPISSMHTLAELHALVDSE</sequence>
<evidence type="ECO:0000256" key="5">
    <source>
        <dbReference type="ARBA" id="ARBA00022679"/>
    </source>
</evidence>
<protein>
    <recommendedName>
        <fullName evidence="9">Ascorbate-specific PTS system EIIA component</fullName>
    </recommendedName>
    <alternativeName>
        <fullName evidence="10">Ascorbate-specific phosphotransferase enzyme IIA component</fullName>
    </alternativeName>
</protein>
<evidence type="ECO:0000256" key="2">
    <source>
        <dbReference type="ARBA" id="ARBA00022448"/>
    </source>
</evidence>